<evidence type="ECO:0000313" key="2">
    <source>
        <dbReference type="Proteomes" id="UP000051448"/>
    </source>
</evidence>
<proteinExistence type="predicted"/>
<keyword evidence="2" id="KW-1185">Reference proteome</keyword>
<protein>
    <submittedName>
        <fullName evidence="1">Uncharacterized protein</fullName>
    </submittedName>
</protein>
<dbReference type="STRING" id="1423759.FC92_GL001120"/>
<accession>A0A0R1MJE1</accession>
<sequence length="128" mass="14890">MKKNYFTRNEALNEIKKVLENGYTGAYADLEDVVFCNENYISYKVDAENPILEYGVFDAMERIKQYELENYGVIDTDFSDPVRVANSLWHIIGYNVIQDLETLSEFWNDDATIDKNREVIAEIEGLLD</sequence>
<dbReference type="AlphaFoldDB" id="A0A0R1MJE1"/>
<organism evidence="1 2">
    <name type="scientific">Liquorilactobacillus hordei DSM 19519</name>
    <dbReference type="NCBI Taxonomy" id="1423759"/>
    <lineage>
        <taxon>Bacteria</taxon>
        <taxon>Bacillati</taxon>
        <taxon>Bacillota</taxon>
        <taxon>Bacilli</taxon>
        <taxon>Lactobacillales</taxon>
        <taxon>Lactobacillaceae</taxon>
        <taxon>Liquorilactobacillus</taxon>
    </lineage>
</organism>
<reference evidence="1 2" key="1">
    <citation type="journal article" date="2015" name="Genome Announc.">
        <title>Expanding the biotechnology potential of lactobacilli through comparative genomics of 213 strains and associated genera.</title>
        <authorList>
            <person name="Sun Z."/>
            <person name="Harris H.M."/>
            <person name="McCann A."/>
            <person name="Guo C."/>
            <person name="Argimon S."/>
            <person name="Zhang W."/>
            <person name="Yang X."/>
            <person name="Jeffery I.B."/>
            <person name="Cooney J.C."/>
            <person name="Kagawa T.F."/>
            <person name="Liu W."/>
            <person name="Song Y."/>
            <person name="Salvetti E."/>
            <person name="Wrobel A."/>
            <person name="Rasinkangas P."/>
            <person name="Parkhill J."/>
            <person name="Rea M.C."/>
            <person name="O'Sullivan O."/>
            <person name="Ritari J."/>
            <person name="Douillard F.P."/>
            <person name="Paul Ross R."/>
            <person name="Yang R."/>
            <person name="Briner A.E."/>
            <person name="Felis G.E."/>
            <person name="de Vos W.M."/>
            <person name="Barrangou R."/>
            <person name="Klaenhammer T.R."/>
            <person name="Caufield P.W."/>
            <person name="Cui Y."/>
            <person name="Zhang H."/>
            <person name="O'Toole P.W."/>
        </authorList>
    </citation>
    <scope>NUCLEOTIDE SEQUENCE [LARGE SCALE GENOMIC DNA]</scope>
    <source>
        <strain evidence="1 2">DSM 19519</strain>
    </source>
</reference>
<gene>
    <name evidence="1" type="ORF">FC92_GL001120</name>
</gene>
<dbReference type="EMBL" id="AZDX01000003">
    <property type="protein sequence ID" value="KRL08046.1"/>
    <property type="molecule type" value="Genomic_DNA"/>
</dbReference>
<name>A0A0R1MJE1_9LACO</name>
<evidence type="ECO:0000313" key="1">
    <source>
        <dbReference type="EMBL" id="KRL08046.1"/>
    </source>
</evidence>
<comment type="caution">
    <text evidence="1">The sequence shown here is derived from an EMBL/GenBank/DDBJ whole genome shotgun (WGS) entry which is preliminary data.</text>
</comment>
<dbReference type="GeneID" id="98309484"/>
<dbReference type="RefSeq" id="WP_057868830.1">
    <property type="nucleotide sequence ID" value="NZ_AZDX01000003.1"/>
</dbReference>
<dbReference type="Proteomes" id="UP000051448">
    <property type="component" value="Unassembled WGS sequence"/>
</dbReference>
<dbReference type="PATRIC" id="fig|1423759.3.peg.1185"/>